<organism evidence="2 3">
    <name type="scientific">Mycena citricolor</name>
    <dbReference type="NCBI Taxonomy" id="2018698"/>
    <lineage>
        <taxon>Eukaryota</taxon>
        <taxon>Fungi</taxon>
        <taxon>Dikarya</taxon>
        <taxon>Basidiomycota</taxon>
        <taxon>Agaricomycotina</taxon>
        <taxon>Agaricomycetes</taxon>
        <taxon>Agaricomycetidae</taxon>
        <taxon>Agaricales</taxon>
        <taxon>Marasmiineae</taxon>
        <taxon>Mycenaceae</taxon>
        <taxon>Mycena</taxon>
    </lineage>
</organism>
<evidence type="ECO:0000256" key="1">
    <source>
        <dbReference type="SAM" id="Phobius"/>
    </source>
</evidence>
<reference evidence="2" key="1">
    <citation type="submission" date="2023-11" db="EMBL/GenBank/DDBJ databases">
        <authorList>
            <person name="De Vega J J."/>
            <person name="De Vega J J."/>
        </authorList>
    </citation>
    <scope>NUCLEOTIDE SEQUENCE</scope>
</reference>
<keyword evidence="1" id="KW-1133">Transmembrane helix</keyword>
<comment type="caution">
    <text evidence="2">The sequence shown here is derived from an EMBL/GenBank/DDBJ whole genome shotgun (WGS) entry which is preliminary data.</text>
</comment>
<dbReference type="Proteomes" id="UP001295794">
    <property type="component" value="Unassembled WGS sequence"/>
</dbReference>
<proteinExistence type="predicted"/>
<dbReference type="AlphaFoldDB" id="A0AAD2GW67"/>
<keyword evidence="3" id="KW-1185">Reference proteome</keyword>
<gene>
    <name evidence="2" type="ORF">MYCIT1_LOCUS5941</name>
</gene>
<feature type="non-terminal residue" evidence="2">
    <location>
        <position position="1"/>
    </location>
</feature>
<feature type="transmembrane region" description="Helical" evidence="1">
    <location>
        <begin position="61"/>
        <end position="82"/>
    </location>
</feature>
<protein>
    <submittedName>
        <fullName evidence="2">Uncharacterized protein</fullName>
    </submittedName>
</protein>
<accession>A0AAD2GW67</accession>
<feature type="transmembrane region" description="Helical" evidence="1">
    <location>
        <begin position="36"/>
        <end position="54"/>
    </location>
</feature>
<evidence type="ECO:0000313" key="2">
    <source>
        <dbReference type="EMBL" id="CAK5265169.1"/>
    </source>
</evidence>
<dbReference type="EMBL" id="CAVNYO010000082">
    <property type="protein sequence ID" value="CAK5265169.1"/>
    <property type="molecule type" value="Genomic_DNA"/>
</dbReference>
<evidence type="ECO:0000313" key="3">
    <source>
        <dbReference type="Proteomes" id="UP001295794"/>
    </source>
</evidence>
<keyword evidence="1" id="KW-0472">Membrane</keyword>
<sequence>LDSRFRHLGPRLLDRLCGIGRVDQRLRSLPSLHPRLLLLCSLSKCNCILVILALCPRGPRILLVFGAIASSSVVMGSGRTFLLSCIEVSFETDLDWITTYCIAFSGTLP</sequence>
<keyword evidence="1" id="KW-0812">Transmembrane</keyword>
<name>A0AAD2GW67_9AGAR</name>